<feature type="region of interest" description="Disordered" evidence="1">
    <location>
        <begin position="103"/>
        <end position="122"/>
    </location>
</feature>
<sequence>MGPRGSGLARSSSWGPLNGSGIRALQARDGSDGIPIGVRGQTHGWIPRCPPDKEKSRVSQTPEGRGGESSGVGERGCSQIHAGPCEPPRDAACPRQVAESWATLHSPAPRRPRARPPFLCPP</sequence>
<proteinExistence type="predicted"/>
<evidence type="ECO:0000256" key="1">
    <source>
        <dbReference type="SAM" id="MobiDB-lite"/>
    </source>
</evidence>
<dbReference type="Proteomes" id="UP000028990">
    <property type="component" value="Unassembled WGS sequence"/>
</dbReference>
<gene>
    <name evidence="2" type="ORF">H920_08856</name>
</gene>
<accession>A0A091E3T2</accession>
<dbReference type="EMBL" id="KN122569">
    <property type="protein sequence ID" value="KFO29701.1"/>
    <property type="molecule type" value="Genomic_DNA"/>
</dbReference>
<evidence type="ECO:0000313" key="2">
    <source>
        <dbReference type="EMBL" id="KFO29701.1"/>
    </source>
</evidence>
<evidence type="ECO:0000313" key="3">
    <source>
        <dbReference type="Proteomes" id="UP000028990"/>
    </source>
</evidence>
<keyword evidence="3" id="KW-1185">Reference proteome</keyword>
<name>A0A091E3T2_FUKDA</name>
<protein>
    <submittedName>
        <fullName evidence="2">Uncharacterized protein</fullName>
    </submittedName>
</protein>
<reference evidence="2 3" key="1">
    <citation type="submission" date="2013-11" db="EMBL/GenBank/DDBJ databases">
        <title>The Damaraland mole rat (Fukomys damarensis) genome and evolution of African mole rats.</title>
        <authorList>
            <person name="Gladyshev V.N."/>
            <person name="Fang X."/>
        </authorList>
    </citation>
    <scope>NUCLEOTIDE SEQUENCE [LARGE SCALE GENOMIC DNA]</scope>
    <source>
        <tissue evidence="2">Liver</tissue>
    </source>
</reference>
<organism evidence="2 3">
    <name type="scientific">Fukomys damarensis</name>
    <name type="common">Damaraland mole rat</name>
    <name type="synonym">Cryptomys damarensis</name>
    <dbReference type="NCBI Taxonomy" id="885580"/>
    <lineage>
        <taxon>Eukaryota</taxon>
        <taxon>Metazoa</taxon>
        <taxon>Chordata</taxon>
        <taxon>Craniata</taxon>
        <taxon>Vertebrata</taxon>
        <taxon>Euteleostomi</taxon>
        <taxon>Mammalia</taxon>
        <taxon>Eutheria</taxon>
        <taxon>Euarchontoglires</taxon>
        <taxon>Glires</taxon>
        <taxon>Rodentia</taxon>
        <taxon>Hystricomorpha</taxon>
        <taxon>Bathyergidae</taxon>
        <taxon>Fukomys</taxon>
    </lineage>
</organism>
<dbReference type="AlphaFoldDB" id="A0A091E3T2"/>
<feature type="region of interest" description="Disordered" evidence="1">
    <location>
        <begin position="1"/>
        <end position="96"/>
    </location>
</feature>